<gene>
    <name evidence="2" type="ORF">B0I35DRAFT_484992</name>
</gene>
<comment type="caution">
    <text evidence="2">The sequence shown here is derived from an EMBL/GenBank/DDBJ whole genome shotgun (WGS) entry which is preliminary data.</text>
</comment>
<organism evidence="2 3">
    <name type="scientific">Stachybotrys elegans</name>
    <dbReference type="NCBI Taxonomy" id="80388"/>
    <lineage>
        <taxon>Eukaryota</taxon>
        <taxon>Fungi</taxon>
        <taxon>Dikarya</taxon>
        <taxon>Ascomycota</taxon>
        <taxon>Pezizomycotina</taxon>
        <taxon>Sordariomycetes</taxon>
        <taxon>Hypocreomycetidae</taxon>
        <taxon>Hypocreales</taxon>
        <taxon>Stachybotryaceae</taxon>
        <taxon>Stachybotrys</taxon>
    </lineage>
</organism>
<evidence type="ECO:0000313" key="3">
    <source>
        <dbReference type="Proteomes" id="UP000813444"/>
    </source>
</evidence>
<dbReference type="AlphaFoldDB" id="A0A8K0WKQ2"/>
<name>A0A8K0WKQ2_9HYPO</name>
<reference evidence="2" key="1">
    <citation type="journal article" date="2021" name="Nat. Commun.">
        <title>Genetic determinants of endophytism in the Arabidopsis root mycobiome.</title>
        <authorList>
            <person name="Mesny F."/>
            <person name="Miyauchi S."/>
            <person name="Thiergart T."/>
            <person name="Pickel B."/>
            <person name="Atanasova L."/>
            <person name="Karlsson M."/>
            <person name="Huettel B."/>
            <person name="Barry K.W."/>
            <person name="Haridas S."/>
            <person name="Chen C."/>
            <person name="Bauer D."/>
            <person name="Andreopoulos W."/>
            <person name="Pangilinan J."/>
            <person name="LaButti K."/>
            <person name="Riley R."/>
            <person name="Lipzen A."/>
            <person name="Clum A."/>
            <person name="Drula E."/>
            <person name="Henrissat B."/>
            <person name="Kohler A."/>
            <person name="Grigoriev I.V."/>
            <person name="Martin F.M."/>
            <person name="Hacquard S."/>
        </authorList>
    </citation>
    <scope>NUCLEOTIDE SEQUENCE</scope>
    <source>
        <strain evidence="2">MPI-CAGE-CH-0235</strain>
    </source>
</reference>
<evidence type="ECO:0000256" key="1">
    <source>
        <dbReference type="SAM" id="SignalP"/>
    </source>
</evidence>
<feature type="chain" id="PRO_5035437196" evidence="1">
    <location>
        <begin position="20"/>
        <end position="62"/>
    </location>
</feature>
<dbReference type="EMBL" id="JAGPNK010000030">
    <property type="protein sequence ID" value="KAH7303624.1"/>
    <property type="molecule type" value="Genomic_DNA"/>
</dbReference>
<sequence length="62" mass="6368">MHFNLASVVSAIVVSTAVAATLHEAPRSLITGVWNALAGLQEVLGVIAVEAKLDDLLGNSLT</sequence>
<accession>A0A8K0WKQ2</accession>
<evidence type="ECO:0000313" key="2">
    <source>
        <dbReference type="EMBL" id="KAH7303624.1"/>
    </source>
</evidence>
<dbReference type="OrthoDB" id="3354195at2759"/>
<keyword evidence="3" id="KW-1185">Reference proteome</keyword>
<keyword evidence="1" id="KW-0732">Signal</keyword>
<dbReference type="Proteomes" id="UP000813444">
    <property type="component" value="Unassembled WGS sequence"/>
</dbReference>
<feature type="signal peptide" evidence="1">
    <location>
        <begin position="1"/>
        <end position="19"/>
    </location>
</feature>
<proteinExistence type="predicted"/>
<protein>
    <submittedName>
        <fullName evidence="2">Uncharacterized protein</fullName>
    </submittedName>
</protein>